<proteinExistence type="predicted"/>
<dbReference type="EMBL" id="AHZU02001071">
    <property type="protein sequence ID" value="KFG36734.1"/>
    <property type="molecule type" value="Genomic_DNA"/>
</dbReference>
<organism evidence="1 2">
    <name type="scientific">Toxoplasma gondii GAB2-2007-GAL-DOM2</name>
    <dbReference type="NCBI Taxonomy" id="1130820"/>
    <lineage>
        <taxon>Eukaryota</taxon>
        <taxon>Sar</taxon>
        <taxon>Alveolata</taxon>
        <taxon>Apicomplexa</taxon>
        <taxon>Conoidasida</taxon>
        <taxon>Coccidia</taxon>
        <taxon>Eucoccidiorida</taxon>
        <taxon>Eimeriorina</taxon>
        <taxon>Sarcocystidae</taxon>
        <taxon>Toxoplasma</taxon>
    </lineage>
</organism>
<dbReference type="Proteomes" id="UP000028837">
    <property type="component" value="Unassembled WGS sequence"/>
</dbReference>
<evidence type="ECO:0000313" key="1">
    <source>
        <dbReference type="EMBL" id="KFG36734.1"/>
    </source>
</evidence>
<protein>
    <submittedName>
        <fullName evidence="1">Uncharacterized protein</fullName>
    </submittedName>
</protein>
<dbReference type="AlphaFoldDB" id="A0A086JX66"/>
<evidence type="ECO:0000313" key="2">
    <source>
        <dbReference type="Proteomes" id="UP000028837"/>
    </source>
</evidence>
<reference evidence="1 2" key="1">
    <citation type="submission" date="2014-02" db="EMBL/GenBank/DDBJ databases">
        <authorList>
            <person name="Sibley D."/>
            <person name="Venepally P."/>
            <person name="Karamycheva S."/>
            <person name="Hadjithomas M."/>
            <person name="Khan A."/>
            <person name="Brunk B."/>
            <person name="Roos D."/>
            <person name="Caler E."/>
            <person name="Lorenzi H."/>
        </authorList>
    </citation>
    <scope>NUCLEOTIDE SEQUENCE [LARGE SCALE GENOMIC DNA]</scope>
    <source>
        <strain evidence="1 2">GAB2-2007-GAL-DOM2</strain>
    </source>
</reference>
<sequence>MSSQTGIQSADGAEQQVTAGLERSQTLESTGVPQLSLARLFSPEGSFVMAPEVTPETPVRRATLASMPSEMFRSESLRHSLSSKSVAAVDLLEEMASEERVAIANQSGDYRVKLTGPDGEIPVNIWDLSLYPLWPFDHYQSLRREYLETRAKPERTPEEEKYIPPHPGVDYIYNDCPYMSHTGKMDFLSMSAHCILEDGSRLPADIDKSLRPRPFFSDGGSIRCAWFGSGK</sequence>
<gene>
    <name evidence="1" type="ORF">TGDOM2_315750</name>
</gene>
<dbReference type="OrthoDB" id="333166at2759"/>
<name>A0A086JX66_TOXGO</name>
<comment type="caution">
    <text evidence="1">The sequence shown here is derived from an EMBL/GenBank/DDBJ whole genome shotgun (WGS) entry which is preliminary data.</text>
</comment>
<dbReference type="VEuPathDB" id="ToxoDB:TGDOM2_315750"/>
<accession>A0A086JX66</accession>